<dbReference type="EMBL" id="CP008746">
    <property type="protein sequence ID" value="AKJ38659.1"/>
    <property type="molecule type" value="Genomic_DNA"/>
</dbReference>
<sequence>MRNYTKWITSSILISIISIVFVLIFTLDKTTIEVVRDIKPEYVIAALVIHLFSFVIWGLRIRSMASALGHKIDFKTSIEMVISSTFVAALTPSSIGGEPLRIHLLRQKKMPVGQATAVVLGERVLDALLILLAVPFSLYFLRGVLSDPRMDTLIILGELLSIIVFALLIYAPMKPRFIKLVINCLMKWIGRFSGKKIGYKLQRLSGSIDREIDEFHSSMNIFLTDGRKGLYSGLIYTVIYWIAEFSSLPITLMGLNQSPSILISFAVQVLLMIILVMPLTPGSSGIAELAAISLFSIFVPANILGITVAAWRAFTFYTNIIAGGFVSFKLLKDTELVKKYLNQSQSEA</sequence>
<keyword evidence="3 6" id="KW-0812">Transmembrane</keyword>
<dbReference type="InterPro" id="IPR022791">
    <property type="entry name" value="L-PG_synthase/AglD"/>
</dbReference>
<feature type="transmembrane region" description="Helical" evidence="6">
    <location>
        <begin position="261"/>
        <end position="279"/>
    </location>
</feature>
<dbReference type="NCBIfam" id="TIGR00374">
    <property type="entry name" value="flippase-like domain"/>
    <property type="match status" value="1"/>
</dbReference>
<proteinExistence type="predicted"/>
<protein>
    <recommendedName>
        <fullName evidence="9">Lysylphosphatidylglycerol synthetase/UPF0104</fullName>
    </recommendedName>
</protein>
<accession>A0A0G3C9J3</accession>
<feature type="transmembrane region" description="Helical" evidence="6">
    <location>
        <begin position="7"/>
        <end position="27"/>
    </location>
</feature>
<evidence type="ECO:0000256" key="2">
    <source>
        <dbReference type="ARBA" id="ARBA00022475"/>
    </source>
</evidence>
<dbReference type="GO" id="GO:0005886">
    <property type="term" value="C:plasma membrane"/>
    <property type="evidence" value="ECO:0007669"/>
    <property type="project" value="UniProtKB-SubCell"/>
</dbReference>
<dbReference type="Proteomes" id="UP000035331">
    <property type="component" value="Chromosome"/>
</dbReference>
<dbReference type="AlphaFoldDB" id="A0A0G3C9J3"/>
<name>A0A0G3C9J3_METBA</name>
<reference evidence="7 8" key="2">
    <citation type="journal article" date="2015" name="Stand. Genomic Sci.">
        <title>The complete genome sequence of the rumen methanogen Methanosarcina barkeri CM1.</title>
        <authorList>
            <person name="Lambie S.C."/>
            <person name="Kelly W.J."/>
            <person name="Leahy S.C."/>
            <person name="Li D."/>
            <person name="Reilly K."/>
            <person name="McAllister T.A."/>
            <person name="Valle E.R."/>
            <person name="Attwood G.T."/>
            <person name="Altermann E."/>
        </authorList>
    </citation>
    <scope>NUCLEOTIDE SEQUENCE [LARGE SCALE GENOMIC DNA]</scope>
    <source>
        <strain evidence="7 8">CM1</strain>
    </source>
</reference>
<comment type="subcellular location">
    <subcellularLocation>
        <location evidence="1">Cell membrane</location>
        <topology evidence="1">Multi-pass membrane protein</topology>
    </subcellularLocation>
</comment>
<feature type="transmembrane region" description="Helical" evidence="6">
    <location>
        <begin position="80"/>
        <end position="97"/>
    </location>
</feature>
<feature type="transmembrane region" description="Helical" evidence="6">
    <location>
        <begin position="153"/>
        <end position="171"/>
    </location>
</feature>
<keyword evidence="4 6" id="KW-1133">Transmembrane helix</keyword>
<feature type="transmembrane region" description="Helical" evidence="6">
    <location>
        <begin position="286"/>
        <end position="308"/>
    </location>
</feature>
<feature type="transmembrane region" description="Helical" evidence="6">
    <location>
        <begin position="234"/>
        <end position="255"/>
    </location>
</feature>
<evidence type="ECO:0000313" key="8">
    <source>
        <dbReference type="Proteomes" id="UP000035331"/>
    </source>
</evidence>
<organism evidence="7 8">
    <name type="scientific">Methanosarcina barkeri CM1</name>
    <dbReference type="NCBI Taxonomy" id="796385"/>
    <lineage>
        <taxon>Archaea</taxon>
        <taxon>Methanobacteriati</taxon>
        <taxon>Methanobacteriota</taxon>
        <taxon>Stenosarchaea group</taxon>
        <taxon>Methanomicrobia</taxon>
        <taxon>Methanosarcinales</taxon>
        <taxon>Methanosarcinaceae</taxon>
        <taxon>Methanosarcina</taxon>
    </lineage>
</organism>
<gene>
    <name evidence="7" type="ORF">MCM1_1623</name>
</gene>
<dbReference type="PANTHER" id="PTHR37693:SF1">
    <property type="entry name" value="INTEGRAL MEMBRANE PROTEIN"/>
    <property type="match status" value="1"/>
</dbReference>
<evidence type="ECO:0000256" key="5">
    <source>
        <dbReference type="ARBA" id="ARBA00023136"/>
    </source>
</evidence>
<dbReference type="Pfam" id="PF03706">
    <property type="entry name" value="LPG_synthase_TM"/>
    <property type="match status" value="1"/>
</dbReference>
<evidence type="ECO:0000256" key="6">
    <source>
        <dbReference type="SAM" id="Phobius"/>
    </source>
</evidence>
<feature type="transmembrane region" description="Helical" evidence="6">
    <location>
        <begin position="42"/>
        <end position="59"/>
    </location>
</feature>
<dbReference type="PANTHER" id="PTHR37693">
    <property type="entry name" value="PHOSPHATIDYLGLYCEROL LYSYLTRANSFERASE"/>
    <property type="match status" value="1"/>
</dbReference>
<feature type="transmembrane region" description="Helical" evidence="6">
    <location>
        <begin position="117"/>
        <end position="141"/>
    </location>
</feature>
<evidence type="ECO:0000256" key="4">
    <source>
        <dbReference type="ARBA" id="ARBA00022989"/>
    </source>
</evidence>
<keyword evidence="2" id="KW-1003">Cell membrane</keyword>
<evidence type="ECO:0008006" key="9">
    <source>
        <dbReference type="Google" id="ProtNLM"/>
    </source>
</evidence>
<reference evidence="8" key="1">
    <citation type="submission" date="2014-06" db="EMBL/GenBank/DDBJ databases">
        <title>The complete genome sequence of Methanosarcina barkeri CM1.</title>
        <authorList>
            <consortium name="Pastoral Greenhouse Gas Research Consortium"/>
            <person name="Lambie S.C."/>
            <person name="Leahy S.C."/>
            <person name="Kelly W.J."/>
            <person name="Li D."/>
            <person name="Reilly K."/>
            <person name="Attwood G.T."/>
            <person name="Altermann E."/>
        </authorList>
    </citation>
    <scope>NUCLEOTIDE SEQUENCE [LARGE SCALE GENOMIC DNA]</scope>
    <source>
        <strain evidence="8">CM1</strain>
    </source>
</reference>
<evidence type="ECO:0000256" key="1">
    <source>
        <dbReference type="ARBA" id="ARBA00004651"/>
    </source>
</evidence>
<evidence type="ECO:0000256" key="3">
    <source>
        <dbReference type="ARBA" id="ARBA00022692"/>
    </source>
</evidence>
<keyword evidence="5 6" id="KW-0472">Membrane</keyword>
<evidence type="ECO:0000313" key="7">
    <source>
        <dbReference type="EMBL" id="AKJ38659.1"/>
    </source>
</evidence>
<dbReference type="PATRIC" id="fig|796385.3.peg.2030"/>